<dbReference type="NCBIfam" id="TIGR00220">
    <property type="entry name" value="mscL"/>
    <property type="match status" value="1"/>
</dbReference>
<reference evidence="10 11" key="1">
    <citation type="submission" date="2021-03" db="EMBL/GenBank/DDBJ databases">
        <title>Fibrella sp. HMF5405 genome sequencing and assembly.</title>
        <authorList>
            <person name="Kang H."/>
            <person name="Kim H."/>
            <person name="Bae S."/>
            <person name="Joh K."/>
        </authorList>
    </citation>
    <scope>NUCLEOTIDE SEQUENCE [LARGE SCALE GENOMIC DNA]</scope>
    <source>
        <strain evidence="10 11">HMF5405</strain>
    </source>
</reference>
<evidence type="ECO:0000256" key="7">
    <source>
        <dbReference type="ARBA" id="ARBA00023136"/>
    </source>
</evidence>
<evidence type="ECO:0000313" key="10">
    <source>
        <dbReference type="EMBL" id="MBO0952259.1"/>
    </source>
</evidence>
<comment type="caution">
    <text evidence="10">The sequence shown here is derived from an EMBL/GenBank/DDBJ whole genome shotgun (WGS) entry which is preliminary data.</text>
</comment>
<comment type="similarity">
    <text evidence="9">Belongs to the MscL family.</text>
</comment>
<keyword evidence="11" id="KW-1185">Reference proteome</keyword>
<comment type="function">
    <text evidence="9">Channel that opens in response to stretch forces in the membrane lipid bilayer. May participate in the regulation of osmotic pressure changes within the cell.</text>
</comment>
<keyword evidence="3 9" id="KW-1003">Cell membrane</keyword>
<evidence type="ECO:0000256" key="2">
    <source>
        <dbReference type="ARBA" id="ARBA00022448"/>
    </source>
</evidence>
<dbReference type="Pfam" id="PF01741">
    <property type="entry name" value="MscL"/>
    <property type="match status" value="1"/>
</dbReference>
<evidence type="ECO:0000256" key="1">
    <source>
        <dbReference type="ARBA" id="ARBA00004141"/>
    </source>
</evidence>
<dbReference type="InterPro" id="IPR037673">
    <property type="entry name" value="MSC/AndL"/>
</dbReference>
<dbReference type="EMBL" id="JAFMYW010000010">
    <property type="protein sequence ID" value="MBO0952259.1"/>
    <property type="molecule type" value="Genomic_DNA"/>
</dbReference>
<keyword evidence="8 9" id="KW-0407">Ion channel</keyword>
<evidence type="ECO:0000313" key="11">
    <source>
        <dbReference type="Proteomes" id="UP000664628"/>
    </source>
</evidence>
<keyword evidence="6 9" id="KW-0406">Ion transport</keyword>
<keyword evidence="7 9" id="KW-0472">Membrane</keyword>
<evidence type="ECO:0000256" key="8">
    <source>
        <dbReference type="ARBA" id="ARBA00023303"/>
    </source>
</evidence>
<dbReference type="RefSeq" id="WP_207332207.1">
    <property type="nucleotide sequence ID" value="NZ_JAFMYW010000010.1"/>
</dbReference>
<dbReference type="InterPro" id="IPR001185">
    <property type="entry name" value="MS_channel"/>
</dbReference>
<keyword evidence="2 9" id="KW-0813">Transport</keyword>
<accession>A0ABS3JST9</accession>
<keyword evidence="4 9" id="KW-0812">Transmembrane</keyword>
<dbReference type="SUPFAM" id="SSF81330">
    <property type="entry name" value="Gated mechanosensitive channel"/>
    <property type="match status" value="1"/>
</dbReference>
<organism evidence="10 11">
    <name type="scientific">Fibrella forsythiae</name>
    <dbReference type="NCBI Taxonomy" id="2817061"/>
    <lineage>
        <taxon>Bacteria</taxon>
        <taxon>Pseudomonadati</taxon>
        <taxon>Bacteroidota</taxon>
        <taxon>Cytophagia</taxon>
        <taxon>Cytophagales</taxon>
        <taxon>Spirosomataceae</taxon>
        <taxon>Fibrella</taxon>
    </lineage>
</organism>
<dbReference type="Gene3D" id="1.10.1200.120">
    <property type="entry name" value="Large-conductance mechanosensitive channel, MscL, domain 1"/>
    <property type="match status" value="1"/>
</dbReference>
<evidence type="ECO:0000256" key="3">
    <source>
        <dbReference type="ARBA" id="ARBA00022475"/>
    </source>
</evidence>
<evidence type="ECO:0000256" key="9">
    <source>
        <dbReference type="HAMAP-Rule" id="MF_00115"/>
    </source>
</evidence>
<proteinExistence type="inferred from homology"/>
<dbReference type="HAMAP" id="MF_00115">
    <property type="entry name" value="MscL"/>
    <property type="match status" value="1"/>
</dbReference>
<sequence length="128" mass="13723">MIRDFAEFIKRGNALDLAVGVLIGAAFGSVVTSLTENLLSPLVGLALGGFDLSDSLVVSLTEKAQLKFGAVIQTFINFLITAFVIFWVVRLYNRLTGGAIGVPAPPPGPSPTEELLAQIRDELRKRPL</sequence>
<feature type="transmembrane region" description="Helical" evidence="9">
    <location>
        <begin position="12"/>
        <end position="32"/>
    </location>
</feature>
<evidence type="ECO:0000256" key="6">
    <source>
        <dbReference type="ARBA" id="ARBA00023065"/>
    </source>
</evidence>
<evidence type="ECO:0000256" key="5">
    <source>
        <dbReference type="ARBA" id="ARBA00022989"/>
    </source>
</evidence>
<dbReference type="PANTHER" id="PTHR30266:SF2">
    <property type="entry name" value="LARGE-CONDUCTANCE MECHANOSENSITIVE CHANNEL"/>
    <property type="match status" value="1"/>
</dbReference>
<dbReference type="PANTHER" id="PTHR30266">
    <property type="entry name" value="MECHANOSENSITIVE CHANNEL MSCL"/>
    <property type="match status" value="1"/>
</dbReference>
<gene>
    <name evidence="9 10" type="primary">mscL</name>
    <name evidence="10" type="ORF">J2I46_26995</name>
</gene>
<feature type="transmembrane region" description="Helical" evidence="9">
    <location>
        <begin position="70"/>
        <end position="89"/>
    </location>
</feature>
<dbReference type="InterPro" id="IPR036019">
    <property type="entry name" value="MscL_channel"/>
</dbReference>
<keyword evidence="5 9" id="KW-1133">Transmembrane helix</keyword>
<dbReference type="PRINTS" id="PR01264">
    <property type="entry name" value="MECHCHANNEL"/>
</dbReference>
<protein>
    <recommendedName>
        <fullName evidence="9">Large-conductance mechanosensitive channel</fullName>
    </recommendedName>
</protein>
<dbReference type="Proteomes" id="UP000664628">
    <property type="component" value="Unassembled WGS sequence"/>
</dbReference>
<comment type="subunit">
    <text evidence="9">Homopentamer.</text>
</comment>
<name>A0ABS3JST9_9BACT</name>
<evidence type="ECO:0000256" key="4">
    <source>
        <dbReference type="ARBA" id="ARBA00022692"/>
    </source>
</evidence>
<comment type="subcellular location">
    <subcellularLocation>
        <location evidence="9">Cell membrane</location>
        <topology evidence="9">Multi-pass membrane protein</topology>
    </subcellularLocation>
    <subcellularLocation>
        <location evidence="1">Membrane</location>
        <topology evidence="1">Multi-pass membrane protein</topology>
    </subcellularLocation>
</comment>